<organism evidence="2 3">
    <name type="scientific">Butyricimonas hominis</name>
    <dbReference type="NCBI Taxonomy" id="2763032"/>
    <lineage>
        <taxon>Bacteria</taxon>
        <taxon>Pseudomonadati</taxon>
        <taxon>Bacteroidota</taxon>
        <taxon>Bacteroidia</taxon>
        <taxon>Bacteroidales</taxon>
        <taxon>Odoribacteraceae</taxon>
        <taxon>Butyricimonas</taxon>
    </lineage>
</organism>
<dbReference type="RefSeq" id="WP_186976605.1">
    <property type="nucleotide sequence ID" value="NZ_JACOOH010000005.1"/>
</dbReference>
<evidence type="ECO:0000256" key="1">
    <source>
        <dbReference type="SAM" id="SignalP"/>
    </source>
</evidence>
<keyword evidence="3" id="KW-1185">Reference proteome</keyword>
<comment type="caution">
    <text evidence="2">The sequence shown here is derived from an EMBL/GenBank/DDBJ whole genome shotgun (WGS) entry which is preliminary data.</text>
</comment>
<dbReference type="EMBL" id="JACOOH010000005">
    <property type="protein sequence ID" value="MBC5622126.1"/>
    <property type="molecule type" value="Genomic_DNA"/>
</dbReference>
<protein>
    <submittedName>
        <fullName evidence="2">DUF4906 domain-containing protein</fullName>
    </submittedName>
</protein>
<feature type="signal peptide" evidence="1">
    <location>
        <begin position="1"/>
        <end position="26"/>
    </location>
</feature>
<gene>
    <name evidence="2" type="ORF">H8S64_13540</name>
</gene>
<name>A0ABR7D2F4_9BACT</name>
<evidence type="ECO:0000313" key="3">
    <source>
        <dbReference type="Proteomes" id="UP000646484"/>
    </source>
</evidence>
<dbReference type="Proteomes" id="UP000646484">
    <property type="component" value="Unassembled WGS sequence"/>
</dbReference>
<proteinExistence type="predicted"/>
<feature type="chain" id="PRO_5046146929" evidence="1">
    <location>
        <begin position="27"/>
        <end position="573"/>
    </location>
</feature>
<reference evidence="2 3" key="1">
    <citation type="submission" date="2020-08" db="EMBL/GenBank/DDBJ databases">
        <title>Genome public.</title>
        <authorList>
            <person name="Liu C."/>
            <person name="Sun Q."/>
        </authorList>
    </citation>
    <scope>NUCLEOTIDE SEQUENCE [LARGE SCALE GENOMIC DNA]</scope>
    <source>
        <strain evidence="2 3">NSJ-56</strain>
    </source>
</reference>
<dbReference type="PROSITE" id="PS51257">
    <property type="entry name" value="PROKAR_LIPOPROTEIN"/>
    <property type="match status" value="1"/>
</dbReference>
<sequence length="573" mass="64292">MMSWQKYNIQFLLTAIMALVFFSSCIDETTAPEEEPVVSDDKVQLELFTRIDPYNIPNARSMANEYYVDTKPWILVFKGNDAKFAEAVQVIEVSGINKRYAVLTKQSEPCWLLILANPQDYFYTSATQSYTYSVGTLGTALQDKSLSEACRMLRTQPLNNPQTTIPFVNATNSIPLPMSHVEDLPDGINESTKIGSSTQQIELTRAVARAEIVDNSANSRFDFKGITMVANASRQGLLHNFTGTLENIPGEQTEYRHDASYSADIAQAVLDGTEKNTTASPVYLYEAKDQSDIYLIIRATYDGEECFYKLAIVDGEGTRMDIKRNQRYIFNITHVRGIGYYSVADAKESLASNTNLDYTITVRDESSYEISSNNDYYMGVSNSHYIVYGDVGTTREFHAFTLSTDCIRPFPDKRTITVSPGLTLTNPGTNELPIVTNTSPEKTEIKLRLDAAFSTGTVKLELGNLDKTINIERRDRLSRLENTLTFPEFYCLSGYVEEDDAKNWIQLHSSSGARDVTDQIIVEDGVIKIYVTRNSSGKRYGTVYLTTIQNPGTSASHIVRIKIYITQQEVINV</sequence>
<accession>A0ABR7D2F4</accession>
<keyword evidence="1" id="KW-0732">Signal</keyword>
<evidence type="ECO:0000313" key="2">
    <source>
        <dbReference type="EMBL" id="MBC5622126.1"/>
    </source>
</evidence>